<accession>A0A2K3M2D7</accession>
<protein>
    <submittedName>
        <fullName evidence="2">Cyclin-like protein/F-box protein</fullName>
    </submittedName>
</protein>
<reference evidence="2 3" key="1">
    <citation type="journal article" date="2014" name="Am. J. Bot.">
        <title>Genome assembly and annotation for red clover (Trifolium pratense; Fabaceae).</title>
        <authorList>
            <person name="Istvanek J."/>
            <person name="Jaros M."/>
            <person name="Krenek A."/>
            <person name="Repkova J."/>
        </authorList>
    </citation>
    <scope>NUCLEOTIDE SEQUENCE [LARGE SCALE GENOMIC DNA]</scope>
    <source>
        <strain evidence="3">cv. Tatra</strain>
        <tissue evidence="2">Young leaves</tissue>
    </source>
</reference>
<dbReference type="InterPro" id="IPR050232">
    <property type="entry name" value="FBL13/AtMIF1-like"/>
</dbReference>
<evidence type="ECO:0000259" key="1">
    <source>
        <dbReference type="SMART" id="SM00579"/>
    </source>
</evidence>
<dbReference type="AlphaFoldDB" id="A0A2K3M2D7"/>
<name>A0A2K3M2D7_TRIPR</name>
<feature type="domain" description="FBD" evidence="1">
    <location>
        <begin position="39"/>
        <end position="110"/>
    </location>
</feature>
<proteinExistence type="predicted"/>
<dbReference type="ExpressionAtlas" id="A0A2K3M2D7">
    <property type="expression patterns" value="baseline"/>
</dbReference>
<evidence type="ECO:0000313" key="3">
    <source>
        <dbReference type="Proteomes" id="UP000236291"/>
    </source>
</evidence>
<reference evidence="2 3" key="2">
    <citation type="journal article" date="2017" name="Front. Plant Sci.">
        <title>Gene Classification and Mining of Molecular Markers Useful in Red Clover (Trifolium pratense) Breeding.</title>
        <authorList>
            <person name="Istvanek J."/>
            <person name="Dluhosova J."/>
            <person name="Dluhos P."/>
            <person name="Patkova L."/>
            <person name="Nedelnik J."/>
            <person name="Repkova J."/>
        </authorList>
    </citation>
    <scope>NUCLEOTIDE SEQUENCE [LARGE SCALE GENOMIC DNA]</scope>
    <source>
        <strain evidence="3">cv. Tatra</strain>
        <tissue evidence="2">Young leaves</tissue>
    </source>
</reference>
<organism evidence="2 3">
    <name type="scientific">Trifolium pratense</name>
    <name type="common">Red clover</name>
    <dbReference type="NCBI Taxonomy" id="57577"/>
    <lineage>
        <taxon>Eukaryota</taxon>
        <taxon>Viridiplantae</taxon>
        <taxon>Streptophyta</taxon>
        <taxon>Embryophyta</taxon>
        <taxon>Tracheophyta</taxon>
        <taxon>Spermatophyta</taxon>
        <taxon>Magnoliopsida</taxon>
        <taxon>eudicotyledons</taxon>
        <taxon>Gunneridae</taxon>
        <taxon>Pentapetalae</taxon>
        <taxon>rosids</taxon>
        <taxon>fabids</taxon>
        <taxon>Fabales</taxon>
        <taxon>Fabaceae</taxon>
        <taxon>Papilionoideae</taxon>
        <taxon>50 kb inversion clade</taxon>
        <taxon>NPAAA clade</taxon>
        <taxon>Hologalegina</taxon>
        <taxon>IRL clade</taxon>
        <taxon>Trifolieae</taxon>
        <taxon>Trifolium</taxon>
    </lineage>
</organism>
<dbReference type="PANTHER" id="PTHR31900:SF34">
    <property type="entry name" value="EMB|CAB62440.1-RELATED"/>
    <property type="match status" value="1"/>
</dbReference>
<dbReference type="Pfam" id="PF08387">
    <property type="entry name" value="FBD"/>
    <property type="match status" value="1"/>
</dbReference>
<gene>
    <name evidence="2" type="ORF">L195_g040967</name>
</gene>
<evidence type="ECO:0000313" key="2">
    <source>
        <dbReference type="EMBL" id="PNX84903.1"/>
    </source>
</evidence>
<dbReference type="PANTHER" id="PTHR31900">
    <property type="entry name" value="F-BOX/RNI SUPERFAMILY PROTEIN-RELATED"/>
    <property type="match status" value="1"/>
</dbReference>
<dbReference type="Proteomes" id="UP000236291">
    <property type="component" value="Unassembled WGS sequence"/>
</dbReference>
<comment type="caution">
    <text evidence="2">The sequence shown here is derived from an EMBL/GenBank/DDBJ whole genome shotgun (WGS) entry which is preliminary data.</text>
</comment>
<dbReference type="InterPro" id="IPR006566">
    <property type="entry name" value="FBD"/>
</dbReference>
<sequence>MTEVLENCPKLQNLTIHEDSSGRHEIGNDDWVDPSIVPKCLSSELRTCSLIGYEGMKCEFQFAEYILKNAKALHTMKISASDVDLSIKHQMLMKLSLCPRGSTTCKLSFD</sequence>
<dbReference type="EMBL" id="ASHM01047522">
    <property type="protein sequence ID" value="PNX84903.1"/>
    <property type="molecule type" value="Genomic_DNA"/>
</dbReference>
<dbReference type="SMART" id="SM00579">
    <property type="entry name" value="FBD"/>
    <property type="match status" value="1"/>
</dbReference>